<feature type="compositionally biased region" description="Basic residues" evidence="1">
    <location>
        <begin position="25"/>
        <end position="36"/>
    </location>
</feature>
<dbReference type="AlphaFoldDB" id="E5A7P6"/>
<dbReference type="InParanoid" id="E5A7P6"/>
<gene>
    <name evidence="2" type="ORF">LEMA_P088800.1</name>
</gene>
<evidence type="ECO:0000256" key="1">
    <source>
        <dbReference type="SAM" id="MobiDB-lite"/>
    </source>
</evidence>
<dbReference type="GeneID" id="13289127"/>
<protein>
    <submittedName>
        <fullName evidence="2">Uncharacterized protein</fullName>
    </submittedName>
</protein>
<evidence type="ECO:0000313" key="3">
    <source>
        <dbReference type="Proteomes" id="UP000002668"/>
    </source>
</evidence>
<dbReference type="Proteomes" id="UP000002668">
    <property type="component" value="Genome"/>
</dbReference>
<name>E5A7P6_LEPMJ</name>
<accession>E5A7P6</accession>
<dbReference type="EMBL" id="FP929136">
    <property type="protein sequence ID" value="CBX99641.1"/>
    <property type="molecule type" value="Genomic_DNA"/>
</dbReference>
<sequence length="48" mass="5747">MPFLAWEYFHRFAPDPPSTDGQQSTRRRRLPSHQAHRSVDHFLTLMPQ</sequence>
<organism evidence="2 3">
    <name type="scientific">Leptosphaeria maculans (strain JN3 / isolate v23.1.3 / race Av1-4-5-6-7-8)</name>
    <name type="common">Blackleg fungus</name>
    <name type="synonym">Phoma lingam</name>
    <dbReference type="NCBI Taxonomy" id="985895"/>
    <lineage>
        <taxon>Eukaryota</taxon>
        <taxon>Fungi</taxon>
        <taxon>Dikarya</taxon>
        <taxon>Ascomycota</taxon>
        <taxon>Pezizomycotina</taxon>
        <taxon>Dothideomycetes</taxon>
        <taxon>Pleosporomycetidae</taxon>
        <taxon>Pleosporales</taxon>
        <taxon>Pleosporineae</taxon>
        <taxon>Leptosphaeriaceae</taxon>
        <taxon>Plenodomus</taxon>
        <taxon>Plenodomus lingam/Leptosphaeria maculans species complex</taxon>
    </lineage>
</organism>
<proteinExistence type="predicted"/>
<keyword evidence="3" id="KW-1185">Reference proteome</keyword>
<evidence type="ECO:0000313" key="2">
    <source>
        <dbReference type="EMBL" id="CBX99641.1"/>
    </source>
</evidence>
<dbReference type="HOGENOM" id="CLU_3160128_0_0_1"/>
<dbReference type="VEuPathDB" id="FungiDB:LEMA_P088800.1"/>
<feature type="region of interest" description="Disordered" evidence="1">
    <location>
        <begin position="13"/>
        <end position="48"/>
    </location>
</feature>
<reference evidence="3" key="1">
    <citation type="journal article" date="2011" name="Nat. Commun.">
        <title>Effector diversification within compartments of the Leptosphaeria maculans genome affected by Repeat-Induced Point mutations.</title>
        <authorList>
            <person name="Rouxel T."/>
            <person name="Grandaubert J."/>
            <person name="Hane J.K."/>
            <person name="Hoede C."/>
            <person name="van de Wouw A.P."/>
            <person name="Couloux A."/>
            <person name="Dominguez V."/>
            <person name="Anthouard V."/>
            <person name="Bally P."/>
            <person name="Bourras S."/>
            <person name="Cozijnsen A.J."/>
            <person name="Ciuffetti L.M."/>
            <person name="Degrave A."/>
            <person name="Dilmaghani A."/>
            <person name="Duret L."/>
            <person name="Fudal I."/>
            <person name="Goodwin S.B."/>
            <person name="Gout L."/>
            <person name="Glaser N."/>
            <person name="Linglin J."/>
            <person name="Kema G.H.J."/>
            <person name="Lapalu N."/>
            <person name="Lawrence C.B."/>
            <person name="May K."/>
            <person name="Meyer M."/>
            <person name="Ollivier B."/>
            <person name="Poulain J."/>
            <person name="Schoch C.L."/>
            <person name="Simon A."/>
            <person name="Spatafora J.W."/>
            <person name="Stachowiak A."/>
            <person name="Turgeon B.G."/>
            <person name="Tyler B.M."/>
            <person name="Vincent D."/>
            <person name="Weissenbach J."/>
            <person name="Amselem J."/>
            <person name="Quesneville H."/>
            <person name="Oliver R.P."/>
            <person name="Wincker P."/>
            <person name="Balesdent M.-H."/>
            <person name="Howlett B.J."/>
        </authorList>
    </citation>
    <scope>NUCLEOTIDE SEQUENCE [LARGE SCALE GENOMIC DNA]</scope>
    <source>
        <strain evidence="3">JN3 / isolate v23.1.3 / race Av1-4-5-6-7-8</strain>
    </source>
</reference>